<keyword evidence="3" id="KW-1185">Reference proteome</keyword>
<dbReference type="AlphaFoldDB" id="A0A225EDB6"/>
<reference evidence="3" key="1">
    <citation type="submission" date="2017-06" db="EMBL/GenBank/DDBJ databases">
        <title>Genome analysis of Fimbriiglobus ruber SP5, the first member of the order Planctomycetales with confirmed chitinolytic capability.</title>
        <authorList>
            <person name="Ravin N.V."/>
            <person name="Rakitin A.L."/>
            <person name="Ivanova A.A."/>
            <person name="Beletsky A.V."/>
            <person name="Kulichevskaya I.S."/>
            <person name="Mardanov A.V."/>
            <person name="Dedysh S.N."/>
        </authorList>
    </citation>
    <scope>NUCLEOTIDE SEQUENCE [LARGE SCALE GENOMIC DNA]</scope>
    <source>
        <strain evidence="3">SP5</strain>
    </source>
</reference>
<accession>A0A225EDB6</accession>
<dbReference type="PANTHER" id="PTHR34107:SF1">
    <property type="entry name" value="SLL0198 PROTEIN"/>
    <property type="match status" value="1"/>
</dbReference>
<name>A0A225EDB6_9BACT</name>
<organism evidence="2 3">
    <name type="scientific">Fimbriiglobus ruber</name>
    <dbReference type="NCBI Taxonomy" id="1908690"/>
    <lineage>
        <taxon>Bacteria</taxon>
        <taxon>Pseudomonadati</taxon>
        <taxon>Planctomycetota</taxon>
        <taxon>Planctomycetia</taxon>
        <taxon>Gemmatales</taxon>
        <taxon>Gemmataceae</taxon>
        <taxon>Fimbriiglobus</taxon>
    </lineage>
</organism>
<feature type="domain" description="Putative restriction endonuclease" evidence="1">
    <location>
        <begin position="51"/>
        <end position="205"/>
    </location>
</feature>
<evidence type="ECO:0000259" key="1">
    <source>
        <dbReference type="Pfam" id="PF05685"/>
    </source>
</evidence>
<evidence type="ECO:0000313" key="2">
    <source>
        <dbReference type="EMBL" id="OWK47309.1"/>
    </source>
</evidence>
<dbReference type="InterPro" id="IPR012296">
    <property type="entry name" value="Nuclease_put_TT1808"/>
</dbReference>
<dbReference type="EMBL" id="NIDE01000001">
    <property type="protein sequence ID" value="OWK47309.1"/>
    <property type="molecule type" value="Genomic_DNA"/>
</dbReference>
<dbReference type="Gene3D" id="3.90.1570.10">
    <property type="entry name" value="tt1808, chain A"/>
    <property type="match status" value="1"/>
</dbReference>
<evidence type="ECO:0000313" key="3">
    <source>
        <dbReference type="Proteomes" id="UP000214646"/>
    </source>
</evidence>
<proteinExistence type="predicted"/>
<sequence>MIVKFHTTLETMADFHERLGFVPLDRILMNPPPGTATEADVLRFLGAADKRLCELVDGTLVEKAMGFVESILASYIIHKLVEFVNSNDLGVVTSPDGSFRTMSGNVRYPDASFVPWTAFPNGELPTNKISLVPPVLVVEVLSESNTTAEIDRKLRELFSSGCRLAWVIDPETKTAKVYSSAGRFKELATDGVLDGGKVLPGFRLPLPELFATTKKRKKKS</sequence>
<gene>
    <name evidence="2" type="ORF">FRUB_01008</name>
</gene>
<dbReference type="InterPro" id="IPR011335">
    <property type="entry name" value="Restrct_endonuc-II-like"/>
</dbReference>
<dbReference type="InterPro" id="IPR008538">
    <property type="entry name" value="Uma2"/>
</dbReference>
<dbReference type="CDD" id="cd06260">
    <property type="entry name" value="DUF820-like"/>
    <property type="match status" value="1"/>
</dbReference>
<protein>
    <recommendedName>
        <fullName evidence="1">Putative restriction endonuclease domain-containing protein</fullName>
    </recommendedName>
</protein>
<dbReference type="Pfam" id="PF05685">
    <property type="entry name" value="Uma2"/>
    <property type="match status" value="1"/>
</dbReference>
<dbReference type="SUPFAM" id="SSF52980">
    <property type="entry name" value="Restriction endonuclease-like"/>
    <property type="match status" value="1"/>
</dbReference>
<comment type="caution">
    <text evidence="2">The sequence shown here is derived from an EMBL/GenBank/DDBJ whole genome shotgun (WGS) entry which is preliminary data.</text>
</comment>
<dbReference type="PANTHER" id="PTHR34107">
    <property type="entry name" value="SLL0198 PROTEIN-RELATED"/>
    <property type="match status" value="1"/>
</dbReference>
<dbReference type="RefSeq" id="WP_088252433.1">
    <property type="nucleotide sequence ID" value="NZ_NIDE01000001.1"/>
</dbReference>
<dbReference type="Proteomes" id="UP000214646">
    <property type="component" value="Unassembled WGS sequence"/>
</dbReference>
<dbReference type="OrthoDB" id="280487at2"/>